<dbReference type="RefSeq" id="WP_001099884.1">
    <property type="nucleotide sequence ID" value="NZ_JAOEBX010000063.1"/>
</dbReference>
<gene>
    <name evidence="2" type="ORF">APD06_06275</name>
</gene>
<dbReference type="Gene3D" id="3.40.50.300">
    <property type="entry name" value="P-loop containing nucleotide triphosphate hydrolases"/>
    <property type="match status" value="1"/>
</dbReference>
<dbReference type="InterPro" id="IPR011646">
    <property type="entry name" value="KAP_P-loop"/>
</dbReference>
<proteinExistence type="predicted"/>
<feature type="domain" description="KAP NTPase" evidence="1">
    <location>
        <begin position="27"/>
        <end position="330"/>
    </location>
</feature>
<reference evidence="2 3" key="1">
    <citation type="submission" date="2015-10" db="EMBL/GenBank/DDBJ databases">
        <title>The utility of whole genome sequencing in characterizing Acinetobacter epidemiology and analyzing hospital outbreaks.</title>
        <authorList>
            <person name="Ozer E.A."/>
            <person name="Fitzpatrick M.A."/>
            <person name="Hauser A.R."/>
        </authorList>
    </citation>
    <scope>NUCLEOTIDE SEQUENCE [LARGE SCALE GENOMIC DNA]</scope>
    <source>
        <strain evidence="2 3">ABBL059</strain>
    </source>
</reference>
<evidence type="ECO:0000313" key="3">
    <source>
        <dbReference type="Proteomes" id="UP000051322"/>
    </source>
</evidence>
<dbReference type="Pfam" id="PF07693">
    <property type="entry name" value="KAP_NTPase"/>
    <property type="match status" value="1"/>
</dbReference>
<protein>
    <submittedName>
        <fullName evidence="2">NTPase</fullName>
    </submittedName>
</protein>
<organism evidence="2 3">
    <name type="scientific">Acinetobacter baumannii</name>
    <dbReference type="NCBI Taxonomy" id="470"/>
    <lineage>
        <taxon>Bacteria</taxon>
        <taxon>Pseudomonadati</taxon>
        <taxon>Pseudomonadota</taxon>
        <taxon>Gammaproteobacteria</taxon>
        <taxon>Moraxellales</taxon>
        <taxon>Moraxellaceae</taxon>
        <taxon>Acinetobacter</taxon>
        <taxon>Acinetobacter calcoaceticus/baumannii complex</taxon>
    </lineage>
</organism>
<sequence length="467" mass="53964">MNVATKFIKDREEEITVPFQGDLWGRKQLSEKLTHFISNLQCGATIALDAEWGAGKTWFVKNWKADLEANEYKVIYIDAFMHDFMEDPFLILSMEILNAVKADKTVSDDFKEKLVSAYHAILPNMPMLLWSLTMTLMGAGHFSSTVTQTLKDIKDGTGEFGEKAGELLEEKLREHLTNLVEDYNKSKNELGFFKDELTKLVKDLEKPLVFIVDELDRCKPEFSIKLIERIKHFFDIPNIVFILSTNKSQLEESINSFYGFRSANSYLEKFIDLNIKFPKRESGTYIEVIRTYLSKFGLRLNDNDILILSAVFNLNSRDLTRILQKLALISNHLNHSVSTVMAVIYLAMEQKSMNPSRMSEKEFLDTFMNLLTIYVKGQWSYNSSSFDFPNLAKFADQYGDSQSIRDGSGFSYLLKYYYLEYTDDQLDGRSLEMKKALKDNLKASIYYHETDFVKSWDNCINSGFIVN</sequence>
<dbReference type="InterPro" id="IPR027417">
    <property type="entry name" value="P-loop_NTPase"/>
</dbReference>
<name>A0AB73FC91_ACIBA</name>
<accession>A0AB73FC91</accession>
<dbReference type="AlphaFoldDB" id="A0AB73FC91"/>
<dbReference type="SUPFAM" id="SSF52540">
    <property type="entry name" value="P-loop containing nucleoside triphosphate hydrolases"/>
    <property type="match status" value="1"/>
</dbReference>
<evidence type="ECO:0000259" key="1">
    <source>
        <dbReference type="Pfam" id="PF07693"/>
    </source>
</evidence>
<dbReference type="Proteomes" id="UP000051322">
    <property type="component" value="Unassembled WGS sequence"/>
</dbReference>
<comment type="caution">
    <text evidence="2">The sequence shown here is derived from an EMBL/GenBank/DDBJ whole genome shotgun (WGS) entry which is preliminary data.</text>
</comment>
<evidence type="ECO:0000313" key="2">
    <source>
        <dbReference type="EMBL" id="KQD16481.1"/>
    </source>
</evidence>
<dbReference type="EMBL" id="LLFE01000095">
    <property type="protein sequence ID" value="KQD16481.1"/>
    <property type="molecule type" value="Genomic_DNA"/>
</dbReference>